<dbReference type="PROSITE" id="PS51419">
    <property type="entry name" value="RAB"/>
    <property type="match status" value="1"/>
</dbReference>
<dbReference type="SMART" id="SM00175">
    <property type="entry name" value="RAB"/>
    <property type="match status" value="1"/>
</dbReference>
<dbReference type="GO" id="GO:0035869">
    <property type="term" value="C:ciliary transition zone"/>
    <property type="evidence" value="ECO:0007669"/>
    <property type="project" value="TreeGrafter"/>
</dbReference>
<dbReference type="Pfam" id="PF00071">
    <property type="entry name" value="Ras"/>
    <property type="match status" value="1"/>
</dbReference>
<dbReference type="GO" id="GO:0005525">
    <property type="term" value="F:GTP binding"/>
    <property type="evidence" value="ECO:0007669"/>
    <property type="project" value="InterPro"/>
</dbReference>
<dbReference type="EnsemblMetazoa" id="Aqu2.1.11432_001">
    <property type="protein sequence ID" value="Aqu2.1.11432_001"/>
    <property type="gene ID" value="Aqu2.1.11432"/>
</dbReference>
<evidence type="ECO:0000313" key="2">
    <source>
        <dbReference type="EnsemblMetazoa" id="Aqu2.1.11432_001"/>
    </source>
</evidence>
<dbReference type="AlphaFoldDB" id="A0A1X7TAG8"/>
<organism evidence="2">
    <name type="scientific">Amphimedon queenslandica</name>
    <name type="common">Sponge</name>
    <dbReference type="NCBI Taxonomy" id="400682"/>
    <lineage>
        <taxon>Eukaryota</taxon>
        <taxon>Metazoa</taxon>
        <taxon>Porifera</taxon>
        <taxon>Demospongiae</taxon>
        <taxon>Heteroscleromorpha</taxon>
        <taxon>Haplosclerida</taxon>
        <taxon>Niphatidae</taxon>
        <taxon>Amphimedon</taxon>
    </lineage>
</organism>
<dbReference type="InParanoid" id="A0A1X7TAG8"/>
<dbReference type="InterPro" id="IPR052434">
    <property type="entry name" value="Tectonic-like_complex_comp"/>
</dbReference>
<dbReference type="GO" id="GO:0003924">
    <property type="term" value="F:GTPase activity"/>
    <property type="evidence" value="ECO:0007669"/>
    <property type="project" value="InterPro"/>
</dbReference>
<dbReference type="InterPro" id="IPR000008">
    <property type="entry name" value="C2_dom"/>
</dbReference>
<reference evidence="2" key="1">
    <citation type="submission" date="2017-05" db="UniProtKB">
        <authorList>
            <consortium name="EnsemblMetazoa"/>
        </authorList>
    </citation>
    <scope>IDENTIFICATION</scope>
</reference>
<dbReference type="PROSITE" id="PS51421">
    <property type="entry name" value="RAS"/>
    <property type="match status" value="1"/>
</dbReference>
<evidence type="ECO:0000259" key="1">
    <source>
        <dbReference type="PROSITE" id="PS50004"/>
    </source>
</evidence>
<dbReference type="CDD" id="cd00154">
    <property type="entry name" value="Rab"/>
    <property type="match status" value="1"/>
</dbReference>
<dbReference type="InterPro" id="IPR027417">
    <property type="entry name" value="P-loop_NTPase"/>
</dbReference>
<dbReference type="STRING" id="400682.A0A1X7TAG8"/>
<dbReference type="SUPFAM" id="SSF52540">
    <property type="entry name" value="P-loop containing nucleoside triphosphate hydrolases"/>
    <property type="match status" value="1"/>
</dbReference>
<dbReference type="PRINTS" id="PR00449">
    <property type="entry name" value="RASTRNSFRMNG"/>
</dbReference>
<name>A0A1X7TAG8_AMPQE</name>
<dbReference type="SUPFAM" id="SSF49562">
    <property type="entry name" value="C2 domain (Calcium/lipid-binding domain, CaLB)"/>
    <property type="match status" value="1"/>
</dbReference>
<proteinExistence type="predicted"/>
<protein>
    <recommendedName>
        <fullName evidence="1">C2 domain-containing protein</fullName>
    </recommendedName>
</protein>
<accession>A0A1X7TAG8</accession>
<dbReference type="GO" id="GO:1905515">
    <property type="term" value="P:non-motile cilium assembly"/>
    <property type="evidence" value="ECO:0007669"/>
    <property type="project" value="TreeGrafter"/>
</dbReference>
<dbReference type="InterPro" id="IPR001806">
    <property type="entry name" value="Small_GTPase"/>
</dbReference>
<dbReference type="PANTHER" id="PTHR20837:SF0">
    <property type="entry name" value="COILED-COIL AND C2 DOMAIN-CONTAINING PROTEIN 2A"/>
    <property type="match status" value="1"/>
</dbReference>
<dbReference type="OrthoDB" id="2162143at2759"/>
<sequence length="765" mass="86104">MNEEGISDSLWKSVNDYKPYSLAELPVSIFGNFYDNRREQRLRYLNDVREKVLKRAGSHLTNELTLEDVIHEEVIPNITTLGKTLLGFFAPRRPLKPVRTLRRKPKPQNVHVESCHIRVRVVRAVNVPVREEELRYNETLVQSFVEVRFGKESSKTASAHGPYPHWNEELTLPFCPPDDDFSPLALQKISHELEIHLYDEITVNISMGMQGVMLVYDVTSNKSFETVENIDRLPHLEFGESAIKILLVGNKIDLGSQRVVPKEKGEWLAQKRNMLFLETSAITGSNIDEAFKTIIRFLMHHHEHNVVIDSYSDTNGTSTKDNIFTERNVSFTSDTNNIFNLQQCGLNLFFPQEVVATPAVESAATVSYDVTVKGLWAGQFVFPKGTQLISSVTSVSLNSPLPLDKPVTVQLMHCASITDQSQSKYLSFVVSHSSQPPFKFDLLPGGEFLARSKYGTIQLKEFSLIAIVLVVSATAAVAAAIGYQFSQVPLLRCQGLIYYKRGSDIMKMNFAALNDLPHNNAIIKFKKESYKKFGEEEWNFPFLMRKESQLELDFSQDKPIGWTVQPLAEPSIIHERDVRAYTESNTSSDLPPYISVLLQAAEEAAEWLQYRITVNGINVGDKDSIAIVIRKSKNDCTPFLPALEPAPASTASEKSNEASEVFREKVFALSSIIGSGTSTIFDRISDEFLSAGLISHSILDDITTVLSYSNYQRGSRLIRELHKRLQTIDAPNDNLIAVCDILTRQEDEQLVQIGEDMKKNAPHAV</sequence>
<dbReference type="InterPro" id="IPR035892">
    <property type="entry name" value="C2_domain_sf"/>
</dbReference>
<dbReference type="PANTHER" id="PTHR20837">
    <property type="entry name" value="CENTROSOMAL PROTEIN-RELATED"/>
    <property type="match status" value="1"/>
</dbReference>
<dbReference type="SMART" id="SM00173">
    <property type="entry name" value="RAS"/>
    <property type="match status" value="1"/>
</dbReference>
<dbReference type="Pfam" id="PF00168">
    <property type="entry name" value="C2"/>
    <property type="match status" value="1"/>
</dbReference>
<dbReference type="PROSITE" id="PS50004">
    <property type="entry name" value="C2"/>
    <property type="match status" value="1"/>
</dbReference>
<dbReference type="GO" id="GO:1904491">
    <property type="term" value="P:protein localization to ciliary transition zone"/>
    <property type="evidence" value="ECO:0007669"/>
    <property type="project" value="TreeGrafter"/>
</dbReference>
<feature type="domain" description="C2" evidence="1">
    <location>
        <begin position="93"/>
        <end position="228"/>
    </location>
</feature>
<dbReference type="Gene3D" id="3.40.50.300">
    <property type="entry name" value="P-loop containing nucleotide triphosphate hydrolases"/>
    <property type="match status" value="1"/>
</dbReference>